<feature type="compositionally biased region" description="Low complexity" evidence="4">
    <location>
        <begin position="179"/>
        <end position="191"/>
    </location>
</feature>
<dbReference type="InterPro" id="IPR020070">
    <property type="entry name" value="Ribosomal_bL9_N"/>
</dbReference>
<comment type="caution">
    <text evidence="6">The sequence shown here is derived from an EMBL/GenBank/DDBJ whole genome shotgun (WGS) entry which is preliminary data.</text>
</comment>
<dbReference type="GO" id="GO:0006412">
    <property type="term" value="P:translation"/>
    <property type="evidence" value="ECO:0007669"/>
    <property type="project" value="InterPro"/>
</dbReference>
<dbReference type="AlphaFoldDB" id="A0A8H6CLQ8"/>
<evidence type="ECO:0000256" key="1">
    <source>
        <dbReference type="ARBA" id="ARBA00010605"/>
    </source>
</evidence>
<dbReference type="RefSeq" id="XP_037154536.1">
    <property type="nucleotide sequence ID" value="XM_037300688.1"/>
</dbReference>
<dbReference type="InterPro" id="IPR036935">
    <property type="entry name" value="Ribosomal_bL9_N_sf"/>
</dbReference>
<comment type="similarity">
    <text evidence="1">Belongs to the bacterial ribosomal protein bL9 family.</text>
</comment>
<dbReference type="GO" id="GO:0005840">
    <property type="term" value="C:ribosome"/>
    <property type="evidence" value="ECO:0007669"/>
    <property type="project" value="UniProtKB-KW"/>
</dbReference>
<evidence type="ECO:0000313" key="7">
    <source>
        <dbReference type="Proteomes" id="UP000593566"/>
    </source>
</evidence>
<feature type="domain" description="Ribosomal protein L9" evidence="5">
    <location>
        <begin position="50"/>
        <end position="93"/>
    </location>
</feature>
<protein>
    <recommendedName>
        <fullName evidence="5">Ribosomal protein L9 domain-containing protein</fullName>
    </recommendedName>
</protein>
<keyword evidence="3" id="KW-0687">Ribonucleoprotein</keyword>
<dbReference type="GeneID" id="59338224"/>
<proteinExistence type="inferred from homology"/>
<reference evidence="6 7" key="1">
    <citation type="journal article" date="2020" name="Genomics">
        <title>Complete, high-quality genomes from long-read metagenomic sequencing of two wolf lichen thalli reveals enigmatic genome architecture.</title>
        <authorList>
            <person name="McKenzie S.K."/>
            <person name="Walston R.F."/>
            <person name="Allen J.L."/>
        </authorList>
    </citation>
    <scope>NUCLEOTIDE SEQUENCE [LARGE SCALE GENOMIC DNA]</scope>
    <source>
        <strain evidence="6">WasteWater1</strain>
    </source>
</reference>
<dbReference type="GO" id="GO:1990904">
    <property type="term" value="C:ribonucleoprotein complex"/>
    <property type="evidence" value="ECO:0007669"/>
    <property type="project" value="UniProtKB-KW"/>
</dbReference>
<evidence type="ECO:0000256" key="3">
    <source>
        <dbReference type="ARBA" id="ARBA00023274"/>
    </source>
</evidence>
<sequence length="292" mass="31863">MAALSIPNRSNLCSSCIRWIAGGDISQLWFPFHRQLRGKKKSTKLPTTINVKLLEDIKGFGRKGSICPVEPGRMRNTWYPRQKAEYMTTSTLQGLKPQSLVAERDFTFGMEPKEEPAPKEKMPEKERVVEVQTNLLAPQRASEIIEASLPPSLIFYRTPISAPEPEAPIHQPPSRSRRATSSAAAELEAASVPLPKPSQPQLITIFGSVSTADMAESIKAVLAEKSGGARVVIGAEDIAIVQDEDDELGHQDKGIEGDRLKALGDFQVAIRVKGGEAVVRTVSVKAQETSQA</sequence>
<dbReference type="EMBL" id="JACCJB010000007">
    <property type="protein sequence ID" value="KAF6225827.1"/>
    <property type="molecule type" value="Genomic_DNA"/>
</dbReference>
<dbReference type="GO" id="GO:0003735">
    <property type="term" value="F:structural constituent of ribosome"/>
    <property type="evidence" value="ECO:0007669"/>
    <property type="project" value="InterPro"/>
</dbReference>
<evidence type="ECO:0000259" key="5">
    <source>
        <dbReference type="Pfam" id="PF01281"/>
    </source>
</evidence>
<accession>A0A8H6CLQ8</accession>
<keyword evidence="2" id="KW-0689">Ribosomal protein</keyword>
<organism evidence="6 7">
    <name type="scientific">Letharia lupina</name>
    <dbReference type="NCBI Taxonomy" id="560253"/>
    <lineage>
        <taxon>Eukaryota</taxon>
        <taxon>Fungi</taxon>
        <taxon>Dikarya</taxon>
        <taxon>Ascomycota</taxon>
        <taxon>Pezizomycotina</taxon>
        <taxon>Lecanoromycetes</taxon>
        <taxon>OSLEUM clade</taxon>
        <taxon>Lecanoromycetidae</taxon>
        <taxon>Lecanorales</taxon>
        <taxon>Lecanorineae</taxon>
        <taxon>Parmeliaceae</taxon>
        <taxon>Letharia</taxon>
    </lineage>
</organism>
<gene>
    <name evidence="6" type="ORF">HO133_009829</name>
</gene>
<evidence type="ECO:0000256" key="4">
    <source>
        <dbReference type="SAM" id="MobiDB-lite"/>
    </source>
</evidence>
<evidence type="ECO:0000256" key="2">
    <source>
        <dbReference type="ARBA" id="ARBA00022980"/>
    </source>
</evidence>
<dbReference type="Pfam" id="PF01281">
    <property type="entry name" value="Ribosomal_L9_N"/>
    <property type="match status" value="1"/>
</dbReference>
<keyword evidence="7" id="KW-1185">Reference proteome</keyword>
<name>A0A8H6CLQ8_9LECA</name>
<dbReference type="Proteomes" id="UP000593566">
    <property type="component" value="Unassembled WGS sequence"/>
</dbReference>
<dbReference type="InterPro" id="IPR009027">
    <property type="entry name" value="Ribosomal_bL9/RNase_H1_N"/>
</dbReference>
<feature type="region of interest" description="Disordered" evidence="4">
    <location>
        <begin position="164"/>
        <end position="191"/>
    </location>
</feature>
<dbReference type="PANTHER" id="PTHR21368">
    <property type="entry name" value="50S RIBOSOMAL PROTEIN L9"/>
    <property type="match status" value="1"/>
</dbReference>
<dbReference type="InterPro" id="IPR000244">
    <property type="entry name" value="Ribosomal_bL9"/>
</dbReference>
<dbReference type="Gene3D" id="3.40.5.10">
    <property type="entry name" value="Ribosomal protein L9, N-terminal domain"/>
    <property type="match status" value="1"/>
</dbReference>
<evidence type="ECO:0000313" key="6">
    <source>
        <dbReference type="EMBL" id="KAF6225827.1"/>
    </source>
</evidence>
<dbReference type="SUPFAM" id="SSF55658">
    <property type="entry name" value="L9 N-domain-like"/>
    <property type="match status" value="1"/>
</dbReference>